<comment type="caution">
    <text evidence="1">The sequence shown here is derived from an EMBL/GenBank/DDBJ whole genome shotgun (WGS) entry which is preliminary data.</text>
</comment>
<dbReference type="EMBL" id="JAUSSU010000007">
    <property type="protein sequence ID" value="MDQ0114309.1"/>
    <property type="molecule type" value="Genomic_DNA"/>
</dbReference>
<accession>A0ABT9U7W5</accession>
<dbReference type="RefSeq" id="WP_307205628.1">
    <property type="nucleotide sequence ID" value="NZ_JAUSSU010000007.1"/>
</dbReference>
<evidence type="ECO:0000313" key="2">
    <source>
        <dbReference type="Proteomes" id="UP001229346"/>
    </source>
</evidence>
<proteinExistence type="predicted"/>
<reference evidence="1 2" key="1">
    <citation type="submission" date="2023-07" db="EMBL/GenBank/DDBJ databases">
        <title>Sorghum-associated microbial communities from plants grown in Nebraska, USA.</title>
        <authorList>
            <person name="Schachtman D."/>
        </authorList>
    </citation>
    <scope>NUCLEOTIDE SEQUENCE [LARGE SCALE GENOMIC DNA]</scope>
    <source>
        <strain evidence="1 2">CC482</strain>
    </source>
</reference>
<sequence>MSGKVSVWKLTPEQVEVYTPGMELGTPDKIEDPPRPQLKFYEEEERKSRQLRGIKSKTKGKTILTEELFLQHRAAGMRMSEIEA</sequence>
<keyword evidence="2" id="KW-1185">Reference proteome</keyword>
<name>A0ABT9U7W5_PAEHA</name>
<gene>
    <name evidence="1" type="ORF">J2T15_003764</name>
</gene>
<organism evidence="1 2">
    <name type="scientific">Paenibacillus harenae</name>
    <dbReference type="NCBI Taxonomy" id="306543"/>
    <lineage>
        <taxon>Bacteria</taxon>
        <taxon>Bacillati</taxon>
        <taxon>Bacillota</taxon>
        <taxon>Bacilli</taxon>
        <taxon>Bacillales</taxon>
        <taxon>Paenibacillaceae</taxon>
        <taxon>Paenibacillus</taxon>
    </lineage>
</organism>
<evidence type="ECO:0000313" key="1">
    <source>
        <dbReference type="EMBL" id="MDQ0114309.1"/>
    </source>
</evidence>
<protein>
    <submittedName>
        <fullName evidence="1">Uncharacterized protein</fullName>
    </submittedName>
</protein>
<dbReference type="Proteomes" id="UP001229346">
    <property type="component" value="Unassembled WGS sequence"/>
</dbReference>